<proteinExistence type="inferred from homology"/>
<comment type="similarity">
    <text evidence="1">Belongs to the SEC6 family.</text>
</comment>
<evidence type="ECO:0000313" key="2">
    <source>
        <dbReference type="EMBL" id="TBT98516.1"/>
    </source>
</evidence>
<dbReference type="Gene3D" id="1.10.357.70">
    <property type="entry name" value="Exocyst complex component Sec6, C-terminal domain"/>
    <property type="match status" value="1"/>
</dbReference>
<organism evidence="2 3">
    <name type="scientific">Hamiltosporidium tvaerminnensis</name>
    <dbReference type="NCBI Taxonomy" id="1176355"/>
    <lineage>
        <taxon>Eukaryota</taxon>
        <taxon>Fungi</taxon>
        <taxon>Fungi incertae sedis</taxon>
        <taxon>Microsporidia</taxon>
        <taxon>Dubosqiidae</taxon>
        <taxon>Hamiltosporidium</taxon>
    </lineage>
</organism>
<dbReference type="Proteomes" id="UP000292362">
    <property type="component" value="Unassembled WGS sequence"/>
</dbReference>
<comment type="caution">
    <text evidence="2">The sequence shown here is derived from an EMBL/GenBank/DDBJ whole genome shotgun (WGS) entry which is preliminary data.</text>
</comment>
<dbReference type="GO" id="GO:0006887">
    <property type="term" value="P:exocytosis"/>
    <property type="evidence" value="ECO:0007669"/>
    <property type="project" value="InterPro"/>
</dbReference>
<gene>
    <name evidence="2" type="ORF">CWI37_1722p0010</name>
</gene>
<dbReference type="Pfam" id="PF06046">
    <property type="entry name" value="Sec6"/>
    <property type="match status" value="1"/>
</dbReference>
<dbReference type="VEuPathDB" id="MicrosporidiaDB:CWI37_1722p0010"/>
<dbReference type="InterPro" id="IPR010326">
    <property type="entry name" value="EXOC3/Sec6"/>
</dbReference>
<reference evidence="2 3" key="1">
    <citation type="submission" date="2017-12" db="EMBL/GenBank/DDBJ databases">
        <authorList>
            <person name="Pombert J.-F."/>
            <person name="Haag K.L."/>
            <person name="Ebert D."/>
        </authorList>
    </citation>
    <scope>NUCLEOTIDE SEQUENCE [LARGE SCALE GENOMIC DNA]</scope>
    <source>
        <strain evidence="2">FI-OER-3-3</strain>
    </source>
</reference>
<dbReference type="GO" id="GO:0000145">
    <property type="term" value="C:exocyst"/>
    <property type="evidence" value="ECO:0007669"/>
    <property type="project" value="InterPro"/>
</dbReference>
<accession>A0A4Q9KUR3</accession>
<dbReference type="AlphaFoldDB" id="A0A4Q9KUR3"/>
<sequence length="112" mass="13171">EDCSDKLKSDEKRLIQTFCKFADPQEVKNSFMPFDKIIPLLTTKNDDLFVVELKSLILVYPDIKKEFIKSIIKKRTDLNDSDKKNLIERLKECFGEEPKHNKKTLFSRLTGF</sequence>
<evidence type="ECO:0000313" key="3">
    <source>
        <dbReference type="Proteomes" id="UP000292362"/>
    </source>
</evidence>
<dbReference type="InterPro" id="IPR042532">
    <property type="entry name" value="EXOC3/Sec6_C"/>
</dbReference>
<evidence type="ECO:0000256" key="1">
    <source>
        <dbReference type="ARBA" id="ARBA00009447"/>
    </source>
</evidence>
<name>A0A4Q9KUR3_9MICR</name>
<protein>
    <submittedName>
        <fullName evidence="2">Subunit Sec6 of exocyst complex</fullName>
    </submittedName>
</protein>
<feature type="non-terminal residue" evidence="2">
    <location>
        <position position="1"/>
    </location>
</feature>
<dbReference type="EMBL" id="PITJ01001722">
    <property type="protein sequence ID" value="TBT98516.1"/>
    <property type="molecule type" value="Genomic_DNA"/>
</dbReference>